<feature type="transmembrane region" description="Helical" evidence="1">
    <location>
        <begin position="102"/>
        <end position="125"/>
    </location>
</feature>
<sequence>MSCSLQCYYTFSPLANPCNTQALLPINIYSYQHQQNITSYYRQTSIIHHSSATANKPSHYSHQLLQTNQIIHEILQLNQHDTSSNHSPTTADKLVYLKAVNIFIIFFFIIVIIIFFTAIIILGGCRNEP</sequence>
<keyword evidence="1" id="KW-1133">Transmembrane helix</keyword>
<protein>
    <submittedName>
        <fullName evidence="2">Uncharacterized protein</fullName>
    </submittedName>
</protein>
<keyword evidence="1" id="KW-0472">Membrane</keyword>
<gene>
    <name evidence="2" type="primary">ORF91892</name>
</gene>
<dbReference type="AlphaFoldDB" id="A0A0B7A3S6"/>
<dbReference type="EMBL" id="HACG01027760">
    <property type="protein sequence ID" value="CEK74625.1"/>
    <property type="molecule type" value="Transcribed_RNA"/>
</dbReference>
<evidence type="ECO:0000256" key="1">
    <source>
        <dbReference type="SAM" id="Phobius"/>
    </source>
</evidence>
<proteinExistence type="predicted"/>
<reference evidence="2" key="1">
    <citation type="submission" date="2014-12" db="EMBL/GenBank/DDBJ databases">
        <title>Insight into the proteome of Arion vulgaris.</title>
        <authorList>
            <person name="Aradska J."/>
            <person name="Bulat T."/>
            <person name="Smidak R."/>
            <person name="Sarate P."/>
            <person name="Gangsoo J."/>
            <person name="Sialana F."/>
            <person name="Bilban M."/>
            <person name="Lubec G."/>
        </authorList>
    </citation>
    <scope>NUCLEOTIDE SEQUENCE</scope>
    <source>
        <tissue evidence="2">Skin</tissue>
    </source>
</reference>
<name>A0A0B7A3S6_9EUPU</name>
<accession>A0A0B7A3S6</accession>
<organism evidence="2">
    <name type="scientific">Arion vulgaris</name>
    <dbReference type="NCBI Taxonomy" id="1028688"/>
    <lineage>
        <taxon>Eukaryota</taxon>
        <taxon>Metazoa</taxon>
        <taxon>Spiralia</taxon>
        <taxon>Lophotrochozoa</taxon>
        <taxon>Mollusca</taxon>
        <taxon>Gastropoda</taxon>
        <taxon>Heterobranchia</taxon>
        <taxon>Euthyneura</taxon>
        <taxon>Panpulmonata</taxon>
        <taxon>Eupulmonata</taxon>
        <taxon>Stylommatophora</taxon>
        <taxon>Helicina</taxon>
        <taxon>Arionoidea</taxon>
        <taxon>Arionidae</taxon>
        <taxon>Arion</taxon>
    </lineage>
</organism>
<evidence type="ECO:0000313" key="2">
    <source>
        <dbReference type="EMBL" id="CEK74625.1"/>
    </source>
</evidence>
<keyword evidence="1" id="KW-0812">Transmembrane</keyword>